<sequence>MKKLIRRKAPLIRRKAPLISIVTPIYNEEENVQELYRELQKLMQNEKKYNFEIIAVEHGSSDTSLEKLIKLHKKDRRLKILQLSKNFGNADAGIAAGLVFAKGDAVAIMMADLQESPQVVSRFLRKWEQGYEIVYGIIKKRADSSFARKIMSLAYYKILNLVTGNLFPPNVADFRLMDKKVYQTINNMPERNKFLRGMTIWTGFKQIGIPYERLPRFAGTPKADFATALKVAINGIFSFSYLPLRLITLLGIAVSLLSFFMIVVQLILLALYGRVTPGQTTIVILISFFFGVLFLILGIIGEYLSRIYDEVKQRP</sequence>
<evidence type="ECO:0000256" key="3">
    <source>
        <dbReference type="ARBA" id="ARBA00022679"/>
    </source>
</evidence>
<evidence type="ECO:0000256" key="1">
    <source>
        <dbReference type="ARBA" id="ARBA00004141"/>
    </source>
</evidence>
<dbReference type="PANTHER" id="PTHR48090:SF1">
    <property type="entry name" value="PROPHAGE BACTOPRENOL GLUCOSYL TRANSFERASE HOMOLOG"/>
    <property type="match status" value="1"/>
</dbReference>
<evidence type="ECO:0000256" key="7">
    <source>
        <dbReference type="SAM" id="Coils"/>
    </source>
</evidence>
<evidence type="ECO:0000256" key="5">
    <source>
        <dbReference type="ARBA" id="ARBA00022989"/>
    </source>
</evidence>
<protein>
    <submittedName>
        <fullName evidence="10">Glycosyl transferase</fullName>
    </submittedName>
</protein>
<evidence type="ECO:0000313" key="10">
    <source>
        <dbReference type="EMBL" id="OGZ62676.1"/>
    </source>
</evidence>
<dbReference type="GO" id="GO:0016757">
    <property type="term" value="F:glycosyltransferase activity"/>
    <property type="evidence" value="ECO:0007669"/>
    <property type="project" value="UniProtKB-KW"/>
</dbReference>
<keyword evidence="3 10" id="KW-0808">Transferase</keyword>
<dbReference type="CDD" id="cd04187">
    <property type="entry name" value="DPM1_like_bac"/>
    <property type="match status" value="1"/>
</dbReference>
<evidence type="ECO:0000256" key="8">
    <source>
        <dbReference type="SAM" id="Phobius"/>
    </source>
</evidence>
<evidence type="ECO:0000256" key="6">
    <source>
        <dbReference type="ARBA" id="ARBA00023136"/>
    </source>
</evidence>
<dbReference type="SUPFAM" id="SSF53448">
    <property type="entry name" value="Nucleotide-diphospho-sugar transferases"/>
    <property type="match status" value="1"/>
</dbReference>
<accession>A0A1G2HJL5</accession>
<evidence type="ECO:0000256" key="2">
    <source>
        <dbReference type="ARBA" id="ARBA00022676"/>
    </source>
</evidence>
<dbReference type="Proteomes" id="UP000178509">
    <property type="component" value="Unassembled WGS sequence"/>
</dbReference>
<dbReference type="InterPro" id="IPR029044">
    <property type="entry name" value="Nucleotide-diphossugar_trans"/>
</dbReference>
<feature type="transmembrane region" description="Helical" evidence="8">
    <location>
        <begin position="246"/>
        <end position="270"/>
    </location>
</feature>
<feature type="non-terminal residue" evidence="10">
    <location>
        <position position="315"/>
    </location>
</feature>
<dbReference type="Gene3D" id="3.90.550.10">
    <property type="entry name" value="Spore Coat Polysaccharide Biosynthesis Protein SpsA, Chain A"/>
    <property type="match status" value="1"/>
</dbReference>
<organism evidence="10 11">
    <name type="scientific">Candidatus Spechtbacteria bacterium RIFCSPLOWO2_02_FULL_38_8</name>
    <dbReference type="NCBI Taxonomy" id="1802164"/>
    <lineage>
        <taxon>Bacteria</taxon>
        <taxon>Candidatus Spechtiibacteriota</taxon>
    </lineage>
</organism>
<reference evidence="10 11" key="1">
    <citation type="journal article" date="2016" name="Nat. Commun.">
        <title>Thousands of microbial genomes shed light on interconnected biogeochemical processes in an aquifer system.</title>
        <authorList>
            <person name="Anantharaman K."/>
            <person name="Brown C.T."/>
            <person name="Hug L.A."/>
            <person name="Sharon I."/>
            <person name="Castelle C.J."/>
            <person name="Probst A.J."/>
            <person name="Thomas B.C."/>
            <person name="Singh A."/>
            <person name="Wilkins M.J."/>
            <person name="Karaoz U."/>
            <person name="Brodie E.L."/>
            <person name="Williams K.H."/>
            <person name="Hubbard S.S."/>
            <person name="Banfield J.F."/>
        </authorList>
    </citation>
    <scope>NUCLEOTIDE SEQUENCE [LARGE SCALE GENOMIC DNA]</scope>
</reference>
<keyword evidence="7" id="KW-0175">Coiled coil</keyword>
<feature type="coiled-coil region" evidence="7">
    <location>
        <begin position="25"/>
        <end position="52"/>
    </location>
</feature>
<dbReference type="InterPro" id="IPR050256">
    <property type="entry name" value="Glycosyltransferase_2"/>
</dbReference>
<evidence type="ECO:0000313" key="11">
    <source>
        <dbReference type="Proteomes" id="UP000178509"/>
    </source>
</evidence>
<keyword evidence="2" id="KW-0328">Glycosyltransferase</keyword>
<dbReference type="Pfam" id="PF00535">
    <property type="entry name" value="Glycos_transf_2"/>
    <property type="match status" value="1"/>
</dbReference>
<proteinExistence type="predicted"/>
<dbReference type="STRING" id="1802164.A3H51_02680"/>
<dbReference type="GO" id="GO:0005886">
    <property type="term" value="C:plasma membrane"/>
    <property type="evidence" value="ECO:0007669"/>
    <property type="project" value="TreeGrafter"/>
</dbReference>
<feature type="transmembrane region" description="Helical" evidence="8">
    <location>
        <begin position="282"/>
        <end position="304"/>
    </location>
</feature>
<dbReference type="InterPro" id="IPR001173">
    <property type="entry name" value="Glyco_trans_2-like"/>
</dbReference>
<keyword evidence="5 8" id="KW-1133">Transmembrane helix</keyword>
<comment type="caution">
    <text evidence="10">The sequence shown here is derived from an EMBL/GenBank/DDBJ whole genome shotgun (WGS) entry which is preliminary data.</text>
</comment>
<feature type="domain" description="Glycosyltransferase 2-like" evidence="9">
    <location>
        <begin position="20"/>
        <end position="184"/>
    </location>
</feature>
<evidence type="ECO:0000259" key="9">
    <source>
        <dbReference type="Pfam" id="PF00535"/>
    </source>
</evidence>
<gene>
    <name evidence="10" type="ORF">A3H51_02680</name>
</gene>
<name>A0A1G2HJL5_9BACT</name>
<keyword evidence="4 8" id="KW-0812">Transmembrane</keyword>
<dbReference type="EMBL" id="MHOJ01000013">
    <property type="protein sequence ID" value="OGZ62676.1"/>
    <property type="molecule type" value="Genomic_DNA"/>
</dbReference>
<dbReference type="PANTHER" id="PTHR48090">
    <property type="entry name" value="UNDECAPRENYL-PHOSPHATE 4-DEOXY-4-FORMAMIDO-L-ARABINOSE TRANSFERASE-RELATED"/>
    <property type="match status" value="1"/>
</dbReference>
<dbReference type="AlphaFoldDB" id="A0A1G2HJL5"/>
<keyword evidence="6 8" id="KW-0472">Membrane</keyword>
<evidence type="ECO:0000256" key="4">
    <source>
        <dbReference type="ARBA" id="ARBA00022692"/>
    </source>
</evidence>
<comment type="subcellular location">
    <subcellularLocation>
        <location evidence="1">Membrane</location>
        <topology evidence="1">Multi-pass membrane protein</topology>
    </subcellularLocation>
</comment>